<dbReference type="EMBL" id="PQWO01000003">
    <property type="protein sequence ID" value="PZD74166.1"/>
    <property type="molecule type" value="Genomic_DNA"/>
</dbReference>
<dbReference type="AlphaFoldDB" id="A0A2W1JLS7"/>
<gene>
    <name evidence="6" type="primary">kanE_3</name>
    <name evidence="6" type="ORF">C1752_01451</name>
</gene>
<protein>
    <submittedName>
        <fullName evidence="6">Alpha-D-kanosaminyltransferase</fullName>
        <ecNumber evidence="6">2.4.1.301</ecNumber>
    </submittedName>
</protein>
<dbReference type="InterPro" id="IPR001296">
    <property type="entry name" value="Glyco_trans_1"/>
</dbReference>
<keyword evidence="3 6" id="KW-0808">Transferase</keyword>
<comment type="caution">
    <text evidence="6">The sequence shown here is derived from an EMBL/GenBank/DDBJ whole genome shotgun (WGS) entry which is preliminary data.</text>
</comment>
<feature type="domain" description="Glycosyl transferase family 1" evidence="4">
    <location>
        <begin position="216"/>
        <end position="383"/>
    </location>
</feature>
<reference evidence="6 7" key="1">
    <citation type="journal article" date="2018" name="Sci. Rep.">
        <title>A novel species of the marine cyanobacterium Acaryochloris with a unique pigment content and lifestyle.</title>
        <authorList>
            <person name="Partensky F."/>
            <person name="Six C."/>
            <person name="Ratin M."/>
            <person name="Garczarek L."/>
            <person name="Vaulot D."/>
            <person name="Probert I."/>
            <person name="Calteau A."/>
            <person name="Gourvil P."/>
            <person name="Marie D."/>
            <person name="Grebert T."/>
            <person name="Bouchier C."/>
            <person name="Le Panse S."/>
            <person name="Gachenot M."/>
            <person name="Rodriguez F."/>
            <person name="Garrido J.L."/>
        </authorList>
    </citation>
    <scope>NUCLEOTIDE SEQUENCE [LARGE SCALE GENOMIC DNA]</scope>
    <source>
        <strain evidence="6 7">RCC1774</strain>
    </source>
</reference>
<keyword evidence="2 6" id="KW-0328">Glycosyltransferase</keyword>
<dbReference type="GO" id="GO:0016757">
    <property type="term" value="F:glycosyltransferase activity"/>
    <property type="evidence" value="ECO:0007669"/>
    <property type="project" value="UniProtKB-KW"/>
</dbReference>
<dbReference type="InterPro" id="IPR028098">
    <property type="entry name" value="Glyco_trans_4-like_N"/>
</dbReference>
<dbReference type="PANTHER" id="PTHR12526">
    <property type="entry name" value="GLYCOSYLTRANSFERASE"/>
    <property type="match status" value="1"/>
</dbReference>
<dbReference type="RefSeq" id="WP_110985407.1">
    <property type="nucleotide sequence ID" value="NZ_CAWNWM010000003.1"/>
</dbReference>
<evidence type="ECO:0000256" key="2">
    <source>
        <dbReference type="ARBA" id="ARBA00022676"/>
    </source>
</evidence>
<dbReference type="Proteomes" id="UP000248857">
    <property type="component" value="Unassembled WGS sequence"/>
</dbReference>
<evidence type="ECO:0000259" key="4">
    <source>
        <dbReference type="Pfam" id="PF00534"/>
    </source>
</evidence>
<evidence type="ECO:0000313" key="7">
    <source>
        <dbReference type="Proteomes" id="UP000248857"/>
    </source>
</evidence>
<dbReference type="SUPFAM" id="SSF53756">
    <property type="entry name" value="UDP-Glycosyltransferase/glycogen phosphorylase"/>
    <property type="match status" value="1"/>
</dbReference>
<accession>A0A2W1JLS7</accession>
<proteinExistence type="inferred from homology"/>
<dbReference type="OrthoDB" id="5416057at2"/>
<organism evidence="6 7">
    <name type="scientific">Acaryochloris thomasi RCC1774</name>
    <dbReference type="NCBI Taxonomy" id="1764569"/>
    <lineage>
        <taxon>Bacteria</taxon>
        <taxon>Bacillati</taxon>
        <taxon>Cyanobacteriota</taxon>
        <taxon>Cyanophyceae</taxon>
        <taxon>Acaryochloridales</taxon>
        <taxon>Acaryochloridaceae</taxon>
        <taxon>Acaryochloris</taxon>
        <taxon>Acaryochloris thomasi</taxon>
    </lineage>
</organism>
<evidence type="ECO:0000256" key="3">
    <source>
        <dbReference type="ARBA" id="ARBA00022679"/>
    </source>
</evidence>
<dbReference type="Pfam" id="PF13439">
    <property type="entry name" value="Glyco_transf_4"/>
    <property type="match status" value="1"/>
</dbReference>
<evidence type="ECO:0000256" key="1">
    <source>
        <dbReference type="ARBA" id="ARBA00009481"/>
    </source>
</evidence>
<evidence type="ECO:0000259" key="5">
    <source>
        <dbReference type="Pfam" id="PF13439"/>
    </source>
</evidence>
<feature type="domain" description="Glycosyltransferase subfamily 4-like N-terminal" evidence="5">
    <location>
        <begin position="15"/>
        <end position="210"/>
    </location>
</feature>
<dbReference type="Gene3D" id="3.40.50.2000">
    <property type="entry name" value="Glycogen Phosphorylase B"/>
    <property type="match status" value="2"/>
</dbReference>
<evidence type="ECO:0000313" key="6">
    <source>
        <dbReference type="EMBL" id="PZD74166.1"/>
    </source>
</evidence>
<dbReference type="PANTHER" id="PTHR12526:SF640">
    <property type="entry name" value="COLANIC ACID BIOSYNTHESIS GLYCOSYLTRANSFERASE WCAL-RELATED"/>
    <property type="match status" value="1"/>
</dbReference>
<dbReference type="EC" id="2.4.1.301" evidence="6"/>
<sequence length="422" mass="47219">MNIAFIVGTFPSLSETFIINQAAGLLERGHQVDIYADQQGNSQKLHPLVEQYDLLDRTTYLSKVPGNLAIRVLKALPLLAHCWAQDPFATLRSLNILKQGKRSLSLWALYTLVPNHHKDYDIVHCQFGTQSYRGLCFQAMHAPEAKLVTTFRGDDISRFVQQKGSHIYDHLFKAGDFFLTNCDFFRDRAIRLGCPPDRIVVHRSGLECDRFPFKSRSLPQQGPIRVATTGRLAEKKGIEYAIRAVAQLIDQGYSLQYSILGDGPLRQPLQELIETLGVTSQIQLRGWQTEDEIIDILAQTHIFIAPSVTAKDGNQDAPINVLKEAMALGIPVISTEHGGIPELVQDGVSGFLVPERDATALAERLRYLCDHPHQWPQMGKAGRAFVMENYSLSQLNHQLVHLYGELSGTPTLSPNIPQHQLS</sequence>
<keyword evidence="7" id="KW-1185">Reference proteome</keyword>
<comment type="similarity">
    <text evidence="1">Belongs to the glycosyltransferase group 1 family. Glycosyltransferase 4 subfamily.</text>
</comment>
<dbReference type="Pfam" id="PF00534">
    <property type="entry name" value="Glycos_transf_1"/>
    <property type="match status" value="1"/>
</dbReference>
<name>A0A2W1JLS7_9CYAN</name>